<keyword evidence="5 7" id="KW-0520">NAD</keyword>
<keyword evidence="3" id="KW-0285">Flavoprotein</keyword>
<feature type="binding site" evidence="7">
    <location>
        <position position="269"/>
    </location>
    <ligand>
        <name>NAD(+)</name>
        <dbReference type="ChEBI" id="CHEBI:57540"/>
    </ligand>
</feature>
<organism evidence="11">
    <name type="scientific">Pricia antarctica</name>
    <dbReference type="NCBI Taxonomy" id="641691"/>
    <lineage>
        <taxon>Bacteria</taxon>
        <taxon>Pseudomonadati</taxon>
        <taxon>Bacteroidota</taxon>
        <taxon>Flavobacteriia</taxon>
        <taxon>Flavobacteriales</taxon>
        <taxon>Flavobacteriaceae</taxon>
        <taxon>Pricia</taxon>
    </lineage>
</organism>
<evidence type="ECO:0000256" key="8">
    <source>
        <dbReference type="PIRSR" id="PIRSR000350-4"/>
    </source>
</evidence>
<sequence length="455" mass="50422">MEEDEKKVGKKFDVFVIGSGVAGQTVAKACVAAGLKVAIADRREYGGVCANRGCDPKKVLLGATEAWEKSEQLQGKGLKSMPKIKWKKLQKFKREFTGPVPKGTEENLKKLRIKLYHQSPKFLDENSLTIEGKTVHADKIVIATGYEPRPLPFDGAKYLKESDDFLELKKLPKSILFIGAGYIGMEFAHMAARSGSKVTIIDSSERPLGPFDSDLVNELTEYSKKLGIKFIFKADVKSVTKKKKKFKISYKKGSKSESVKAHAIFNTAGRIPSVSELDLEKGKVDFNENGITVNSFLQSKTNLNVYACGDVSDHDVPLTPLSGRQGYVVGENIINDNKKKLETPVIPSVVFTLPNLASVGYSEEEAKDRYKNVIVKKGSVSKWFNAKRINAPVYAYKIILNERTEEIVGAHILGPEAGETINLFAMAINNKLTAKDIKRMIFTYPSWANDLKSMV</sequence>
<dbReference type="Proteomes" id="UP000886191">
    <property type="component" value="Unassembled WGS sequence"/>
</dbReference>
<comment type="similarity">
    <text evidence="1">Belongs to the class-I pyridine nucleotide-disulfide oxidoreductase family.</text>
</comment>
<feature type="binding site" evidence="7">
    <location>
        <position position="58"/>
    </location>
    <ligand>
        <name>FAD</name>
        <dbReference type="ChEBI" id="CHEBI:57692"/>
    </ligand>
</feature>
<evidence type="ECO:0000256" key="4">
    <source>
        <dbReference type="ARBA" id="ARBA00022827"/>
    </source>
</evidence>
<evidence type="ECO:0000259" key="10">
    <source>
        <dbReference type="Pfam" id="PF07992"/>
    </source>
</evidence>
<dbReference type="InterPro" id="IPR016156">
    <property type="entry name" value="FAD/NAD-linked_Rdtase_dimer_sf"/>
</dbReference>
<dbReference type="SUPFAM" id="SSF55424">
    <property type="entry name" value="FAD/NAD-linked reductases, dimerisation (C-terminal) domain"/>
    <property type="match status" value="1"/>
</dbReference>
<dbReference type="PRINTS" id="PR00368">
    <property type="entry name" value="FADPNR"/>
</dbReference>
<dbReference type="InterPro" id="IPR004099">
    <property type="entry name" value="Pyr_nucl-diS_OxRdtase_dimer"/>
</dbReference>
<proteinExistence type="inferred from homology"/>
<dbReference type="Pfam" id="PF07992">
    <property type="entry name" value="Pyr_redox_2"/>
    <property type="match status" value="1"/>
</dbReference>
<dbReference type="PIRSF" id="PIRSF000350">
    <property type="entry name" value="Mercury_reductase_MerA"/>
    <property type="match status" value="1"/>
</dbReference>
<evidence type="ECO:0000256" key="7">
    <source>
        <dbReference type="PIRSR" id="PIRSR000350-3"/>
    </source>
</evidence>
<feature type="domain" description="FAD/NAD(P)-binding" evidence="10">
    <location>
        <begin position="12"/>
        <end position="326"/>
    </location>
</feature>
<evidence type="ECO:0000256" key="6">
    <source>
        <dbReference type="ARBA" id="ARBA00031281"/>
    </source>
</evidence>
<reference evidence="11" key="1">
    <citation type="journal article" date="2020" name="mSystems">
        <title>Genome- and Community-Level Interaction Insights into Carbon Utilization and Element Cycling Functions of Hydrothermarchaeota in Hydrothermal Sediment.</title>
        <authorList>
            <person name="Zhou Z."/>
            <person name="Liu Y."/>
            <person name="Xu W."/>
            <person name="Pan J."/>
            <person name="Luo Z.H."/>
            <person name="Li M."/>
        </authorList>
    </citation>
    <scope>NUCLEOTIDE SEQUENCE [LARGE SCALE GENOMIC DNA]</scope>
    <source>
        <strain evidence="11">HyVt-345</strain>
    </source>
</reference>
<dbReference type="GO" id="GO:0004148">
    <property type="term" value="F:dihydrolipoyl dehydrogenase (NADH) activity"/>
    <property type="evidence" value="ECO:0007669"/>
    <property type="project" value="TreeGrafter"/>
</dbReference>
<evidence type="ECO:0000313" key="11">
    <source>
        <dbReference type="EMBL" id="HEA20352.1"/>
    </source>
</evidence>
<accession>A0A831QNV9</accession>
<dbReference type="GO" id="GO:0006103">
    <property type="term" value="P:2-oxoglutarate metabolic process"/>
    <property type="evidence" value="ECO:0007669"/>
    <property type="project" value="TreeGrafter"/>
</dbReference>
<evidence type="ECO:0000256" key="5">
    <source>
        <dbReference type="ARBA" id="ARBA00023027"/>
    </source>
</evidence>
<comment type="cofactor">
    <cofactor evidence="7">
        <name>FAD</name>
        <dbReference type="ChEBI" id="CHEBI:57692"/>
    </cofactor>
    <text evidence="7">Binds 1 FAD per subunit.</text>
</comment>
<dbReference type="GO" id="GO:0050660">
    <property type="term" value="F:flavin adenine dinucleotide binding"/>
    <property type="evidence" value="ECO:0007669"/>
    <property type="project" value="TreeGrafter"/>
</dbReference>
<dbReference type="PANTHER" id="PTHR22912">
    <property type="entry name" value="DISULFIDE OXIDOREDUCTASE"/>
    <property type="match status" value="1"/>
</dbReference>
<dbReference type="InterPro" id="IPR050151">
    <property type="entry name" value="Class-I_Pyr_Nuc-Dis_Oxidored"/>
</dbReference>
<keyword evidence="7" id="KW-0547">Nucleotide-binding</keyword>
<dbReference type="InterPro" id="IPR023753">
    <property type="entry name" value="FAD/NAD-binding_dom"/>
</dbReference>
<dbReference type="InterPro" id="IPR036188">
    <property type="entry name" value="FAD/NAD-bd_sf"/>
</dbReference>
<evidence type="ECO:0000256" key="2">
    <source>
        <dbReference type="ARBA" id="ARBA00016961"/>
    </source>
</evidence>
<dbReference type="PANTHER" id="PTHR22912:SF217">
    <property type="entry name" value="DIHYDROLIPOYL DEHYDROGENASE"/>
    <property type="match status" value="1"/>
</dbReference>
<name>A0A831QNV9_9FLAO</name>
<protein>
    <recommendedName>
        <fullName evidence="2">Dihydrolipoyl dehydrogenase</fullName>
    </recommendedName>
    <alternativeName>
        <fullName evidence="6">Dihydrolipoamide dehydrogenase</fullName>
    </alternativeName>
</protein>
<comment type="caution">
    <text evidence="11">The sequence shown here is derived from an EMBL/GenBank/DDBJ whole genome shotgun (WGS) entry which is preliminary data.</text>
</comment>
<evidence type="ECO:0000256" key="3">
    <source>
        <dbReference type="ARBA" id="ARBA00022630"/>
    </source>
</evidence>
<keyword evidence="4 7" id="KW-0274">FAD</keyword>
<dbReference type="InterPro" id="IPR001100">
    <property type="entry name" value="Pyr_nuc-diS_OxRdtase"/>
</dbReference>
<dbReference type="AlphaFoldDB" id="A0A831QNV9"/>
<dbReference type="Gene3D" id="3.50.50.60">
    <property type="entry name" value="FAD/NAD(P)-binding domain"/>
    <property type="match status" value="2"/>
</dbReference>
<dbReference type="EMBL" id="DRGL01000023">
    <property type="protein sequence ID" value="HEA20352.1"/>
    <property type="molecule type" value="Genomic_DNA"/>
</dbReference>
<dbReference type="PRINTS" id="PR00411">
    <property type="entry name" value="PNDRDTASEI"/>
</dbReference>
<evidence type="ECO:0000259" key="9">
    <source>
        <dbReference type="Pfam" id="PF02852"/>
    </source>
</evidence>
<dbReference type="Gene3D" id="3.30.390.30">
    <property type="match status" value="1"/>
</dbReference>
<dbReference type="SUPFAM" id="SSF51905">
    <property type="entry name" value="FAD/NAD(P)-binding domain"/>
    <property type="match status" value="1"/>
</dbReference>
<feature type="domain" description="Pyridine nucleotide-disulphide oxidoreductase dimerisation" evidence="9">
    <location>
        <begin position="346"/>
        <end position="453"/>
    </location>
</feature>
<dbReference type="Pfam" id="PF02852">
    <property type="entry name" value="Pyr_redox_dim"/>
    <property type="match status" value="1"/>
</dbReference>
<evidence type="ECO:0000256" key="1">
    <source>
        <dbReference type="ARBA" id="ARBA00007532"/>
    </source>
</evidence>
<feature type="binding site" evidence="7">
    <location>
        <begin position="179"/>
        <end position="186"/>
    </location>
    <ligand>
        <name>NAD(+)</name>
        <dbReference type="ChEBI" id="CHEBI:57540"/>
    </ligand>
</feature>
<gene>
    <name evidence="11" type="ORF">ENH87_05490</name>
</gene>
<feature type="binding site" evidence="7">
    <location>
        <position position="310"/>
    </location>
    <ligand>
        <name>FAD</name>
        <dbReference type="ChEBI" id="CHEBI:57692"/>
    </ligand>
</feature>
<feature type="disulfide bond" description="Redox-active" evidence="8">
    <location>
        <begin position="49"/>
        <end position="54"/>
    </location>
</feature>